<dbReference type="PANTHER" id="PTHR11003:SF334">
    <property type="entry name" value="FI03418P"/>
    <property type="match status" value="1"/>
</dbReference>
<dbReference type="Gene3D" id="1.10.287.70">
    <property type="match status" value="1"/>
</dbReference>
<evidence type="ECO:0000256" key="6">
    <source>
        <dbReference type="ARBA" id="ARBA00023136"/>
    </source>
</evidence>
<keyword evidence="3 8" id="KW-0812">Transmembrane</keyword>
<evidence type="ECO:0000256" key="8">
    <source>
        <dbReference type="RuleBase" id="RU003857"/>
    </source>
</evidence>
<feature type="compositionally biased region" description="Polar residues" evidence="9">
    <location>
        <begin position="365"/>
        <end position="391"/>
    </location>
</feature>
<dbReference type="PRINTS" id="PR01333">
    <property type="entry name" value="2POREKCHANEL"/>
</dbReference>
<dbReference type="GO" id="GO:0015271">
    <property type="term" value="F:outward rectifier potassium channel activity"/>
    <property type="evidence" value="ECO:0007669"/>
    <property type="project" value="TreeGrafter"/>
</dbReference>
<comment type="similarity">
    <text evidence="8">Belongs to the two pore domain potassium channel (TC 1.A.1.8) family.</text>
</comment>
<evidence type="ECO:0000256" key="10">
    <source>
        <dbReference type="SAM" id="Phobius"/>
    </source>
</evidence>
<feature type="region of interest" description="Disordered" evidence="9">
    <location>
        <begin position="286"/>
        <end position="407"/>
    </location>
</feature>
<evidence type="ECO:0000256" key="7">
    <source>
        <dbReference type="ARBA" id="ARBA00023303"/>
    </source>
</evidence>
<evidence type="ECO:0000256" key="4">
    <source>
        <dbReference type="ARBA" id="ARBA00022989"/>
    </source>
</evidence>
<evidence type="ECO:0000256" key="1">
    <source>
        <dbReference type="ARBA" id="ARBA00004141"/>
    </source>
</evidence>
<feature type="transmembrane region" description="Helical" evidence="10">
    <location>
        <begin position="466"/>
        <end position="488"/>
    </location>
</feature>
<feature type="transmembrane region" description="Helical" evidence="10">
    <location>
        <begin position="181"/>
        <end position="201"/>
    </location>
</feature>
<dbReference type="GO" id="GO:0005886">
    <property type="term" value="C:plasma membrane"/>
    <property type="evidence" value="ECO:0007669"/>
    <property type="project" value="TreeGrafter"/>
</dbReference>
<feature type="transmembrane region" description="Helical" evidence="10">
    <location>
        <begin position="500"/>
        <end position="521"/>
    </location>
</feature>
<dbReference type="SUPFAM" id="SSF81324">
    <property type="entry name" value="Voltage-gated potassium channels"/>
    <property type="match status" value="2"/>
</dbReference>
<evidence type="ECO:0000256" key="5">
    <source>
        <dbReference type="ARBA" id="ARBA00023065"/>
    </source>
</evidence>
<dbReference type="AlphaFoldDB" id="A0A0K2T4A6"/>
<evidence type="ECO:0000256" key="2">
    <source>
        <dbReference type="ARBA" id="ARBA00022448"/>
    </source>
</evidence>
<reference evidence="12" key="1">
    <citation type="submission" date="2014-05" db="EMBL/GenBank/DDBJ databases">
        <authorList>
            <person name="Chronopoulou M."/>
        </authorList>
    </citation>
    <scope>NUCLEOTIDE SEQUENCE</scope>
    <source>
        <tissue evidence="12">Whole organism</tissue>
    </source>
</reference>
<feature type="transmembrane region" description="Helical" evidence="10">
    <location>
        <begin position="54"/>
        <end position="75"/>
    </location>
</feature>
<feature type="transmembrane region" description="Helical" evidence="10">
    <location>
        <begin position="442"/>
        <end position="460"/>
    </location>
</feature>
<accession>A0A0K2T4A6</accession>
<protein>
    <recommendedName>
        <fullName evidence="11">Potassium channel domain-containing protein</fullName>
    </recommendedName>
</protein>
<name>A0A0K2T4A6_LEPSM</name>
<proteinExistence type="inferred from homology"/>
<evidence type="ECO:0000256" key="9">
    <source>
        <dbReference type="SAM" id="MobiDB-lite"/>
    </source>
</evidence>
<dbReference type="OrthoDB" id="297496at2759"/>
<dbReference type="Pfam" id="PF07885">
    <property type="entry name" value="Ion_trans_2"/>
    <property type="match status" value="2"/>
</dbReference>
<dbReference type="GO" id="GO:0030322">
    <property type="term" value="P:stabilization of membrane potential"/>
    <property type="evidence" value="ECO:0007669"/>
    <property type="project" value="TreeGrafter"/>
</dbReference>
<evidence type="ECO:0000256" key="3">
    <source>
        <dbReference type="ARBA" id="ARBA00022692"/>
    </source>
</evidence>
<feature type="domain" description="Potassium channel" evidence="11">
    <location>
        <begin position="148"/>
        <end position="206"/>
    </location>
</feature>
<comment type="subcellular location">
    <subcellularLocation>
        <location evidence="1">Membrane</location>
        <topology evidence="1">Multi-pass membrane protein</topology>
    </subcellularLocation>
</comment>
<dbReference type="EMBL" id="HACA01003279">
    <property type="protein sequence ID" value="CDW20640.1"/>
    <property type="molecule type" value="Transcribed_RNA"/>
</dbReference>
<feature type="transmembrane region" description="Helical" evidence="10">
    <location>
        <begin position="149"/>
        <end position="169"/>
    </location>
</feature>
<keyword evidence="2 8" id="KW-0813">Transport</keyword>
<feature type="compositionally biased region" description="Polar residues" evidence="9">
    <location>
        <begin position="302"/>
        <end position="315"/>
    </location>
</feature>
<keyword evidence="4 10" id="KW-1133">Transmembrane helix</keyword>
<keyword evidence="6 10" id="KW-0472">Membrane</keyword>
<keyword evidence="5 8" id="KW-0406">Ion transport</keyword>
<dbReference type="InterPro" id="IPR013099">
    <property type="entry name" value="K_chnl_dom"/>
</dbReference>
<feature type="compositionally biased region" description="Pro residues" evidence="9">
    <location>
        <begin position="330"/>
        <end position="340"/>
    </location>
</feature>
<organism evidence="12">
    <name type="scientific">Lepeophtheirus salmonis</name>
    <name type="common">Salmon louse</name>
    <name type="synonym">Caligus salmonis</name>
    <dbReference type="NCBI Taxonomy" id="72036"/>
    <lineage>
        <taxon>Eukaryota</taxon>
        <taxon>Metazoa</taxon>
        <taxon>Ecdysozoa</taxon>
        <taxon>Arthropoda</taxon>
        <taxon>Crustacea</taxon>
        <taxon>Multicrustacea</taxon>
        <taxon>Hexanauplia</taxon>
        <taxon>Copepoda</taxon>
        <taxon>Siphonostomatoida</taxon>
        <taxon>Caligidae</taxon>
        <taxon>Lepeophtheirus</taxon>
    </lineage>
</organism>
<feature type="domain" description="Potassium channel" evidence="11">
    <location>
        <begin position="449"/>
        <end position="524"/>
    </location>
</feature>
<sequence>MSYHGNPNSIPMSPTGNVVMDLGRMIPPIPPPTTPSHSKCSDCFRFLRQTTSFLLSHIGLFSLVVGYCLLGGLIFEELEKENELMVKRNMTKTREAVTKDLWAMTEDMEVLIQEDWTKSVTSHLRNFEKSLIIALKEKGWDGSENEESVTWTFSGGLFYSITVITTIGYGHIAPKTPIAKIVTIFYAILGIPLTVLCWSNIGDAMANAFRFSYWRICCFVCTKNDKKRQRRRAAARPKVVASNRFPSRSLSIRRSQRTSQRSADSALSVESSTSYSIYNNEEKTPVSYEEDVGDIGRPGMNRNRSSIKTSKNTTFEYPEENPPISSMSKPPAPDLAPTTPPAKNLSGNKFTRGLSLTRKKPPPLQIQTQTGLPEPTSCTTTHKNINRNNRTPPGAQVPQKTPLGRVPEDDWMSITADPFLEEYEFILEEEDFDDYSRKPVPIWLSICLVIAYILFGAYIFKAWEGWTLLDSSYFCFITLTTIGFGDLVPDQRTEDGEKRIALCSLYLLFGIAMIAMSFNLVQEEVINHFKDLGRKLGIIKDDEDNEDY</sequence>
<evidence type="ECO:0000259" key="11">
    <source>
        <dbReference type="Pfam" id="PF07885"/>
    </source>
</evidence>
<dbReference type="PANTHER" id="PTHR11003">
    <property type="entry name" value="POTASSIUM CHANNEL, SUBFAMILY K"/>
    <property type="match status" value="1"/>
</dbReference>
<keyword evidence="7 8" id="KW-0407">Ion channel</keyword>
<dbReference type="GO" id="GO:0022841">
    <property type="term" value="F:potassium ion leak channel activity"/>
    <property type="evidence" value="ECO:0007669"/>
    <property type="project" value="TreeGrafter"/>
</dbReference>
<evidence type="ECO:0000313" key="12">
    <source>
        <dbReference type="EMBL" id="CDW20640.1"/>
    </source>
</evidence>
<dbReference type="InterPro" id="IPR003280">
    <property type="entry name" value="2pore_dom_K_chnl"/>
</dbReference>